<gene>
    <name evidence="1" type="ORF">TNCT_209841</name>
</gene>
<comment type="caution">
    <text evidence="1">The sequence shown here is derived from an EMBL/GenBank/DDBJ whole genome shotgun (WGS) entry which is preliminary data.</text>
</comment>
<keyword evidence="2" id="KW-1185">Reference proteome</keyword>
<reference evidence="1" key="1">
    <citation type="submission" date="2020-07" db="EMBL/GenBank/DDBJ databases">
        <title>Multicomponent nature underlies the extraordinary mechanical properties of spider dragline silk.</title>
        <authorList>
            <person name="Kono N."/>
            <person name="Nakamura H."/>
            <person name="Mori M."/>
            <person name="Yoshida Y."/>
            <person name="Ohtoshi R."/>
            <person name="Malay A.D."/>
            <person name="Moran D.A.P."/>
            <person name="Tomita M."/>
            <person name="Numata K."/>
            <person name="Arakawa K."/>
        </authorList>
    </citation>
    <scope>NUCLEOTIDE SEQUENCE</scope>
</reference>
<dbReference type="AlphaFoldDB" id="A0A8X6HZH2"/>
<accession>A0A8X6HZH2</accession>
<proteinExistence type="predicted"/>
<organism evidence="1 2">
    <name type="scientific">Trichonephila clavata</name>
    <name type="common">Joro spider</name>
    <name type="synonym">Nephila clavata</name>
    <dbReference type="NCBI Taxonomy" id="2740835"/>
    <lineage>
        <taxon>Eukaryota</taxon>
        <taxon>Metazoa</taxon>
        <taxon>Ecdysozoa</taxon>
        <taxon>Arthropoda</taxon>
        <taxon>Chelicerata</taxon>
        <taxon>Arachnida</taxon>
        <taxon>Araneae</taxon>
        <taxon>Araneomorphae</taxon>
        <taxon>Entelegynae</taxon>
        <taxon>Araneoidea</taxon>
        <taxon>Nephilidae</taxon>
        <taxon>Trichonephila</taxon>
    </lineage>
</organism>
<dbReference type="Proteomes" id="UP000887116">
    <property type="component" value="Unassembled WGS sequence"/>
</dbReference>
<evidence type="ECO:0000313" key="2">
    <source>
        <dbReference type="Proteomes" id="UP000887116"/>
    </source>
</evidence>
<sequence length="73" mass="8507">MVFAGPYKLFNRWKNLTVVHKNPQWAPQLTTREMRGTSGQICVPKMLAFLRVKKQNANHGQVEFKLLSCEENF</sequence>
<protein>
    <submittedName>
        <fullName evidence="1">Uncharacterized protein</fullName>
    </submittedName>
</protein>
<evidence type="ECO:0000313" key="1">
    <source>
        <dbReference type="EMBL" id="GFR32533.1"/>
    </source>
</evidence>
<name>A0A8X6HZH2_TRICU</name>
<dbReference type="EMBL" id="BMAO01039590">
    <property type="protein sequence ID" value="GFR32533.1"/>
    <property type="molecule type" value="Genomic_DNA"/>
</dbReference>